<dbReference type="AlphaFoldDB" id="A0A212ELJ5"/>
<name>A0A212ELJ5_DANPL</name>
<dbReference type="KEGG" id="dpl:KGM_204419"/>
<dbReference type="InterPro" id="IPR023795">
    <property type="entry name" value="Serpin_CS"/>
</dbReference>
<reference evidence="1 2" key="1">
    <citation type="journal article" date="2011" name="Cell">
        <title>The monarch butterfly genome yields insights into long-distance migration.</title>
        <authorList>
            <person name="Zhan S."/>
            <person name="Merlin C."/>
            <person name="Boore J.L."/>
            <person name="Reppert S.M."/>
        </authorList>
    </citation>
    <scope>NUCLEOTIDE SEQUENCE [LARGE SCALE GENOMIC DNA]</scope>
    <source>
        <strain evidence="1">F-2</strain>
    </source>
</reference>
<accession>A0A212ELJ5</accession>
<dbReference type="InterPro" id="IPR036186">
    <property type="entry name" value="Serpin_sf"/>
</dbReference>
<comment type="caution">
    <text evidence="1">The sequence shown here is derived from an EMBL/GenBank/DDBJ whole genome shotgun (WGS) entry which is preliminary data.</text>
</comment>
<dbReference type="EMBL" id="AGBW02014057">
    <property type="protein sequence ID" value="OWR42341.1"/>
    <property type="molecule type" value="Genomic_DNA"/>
</dbReference>
<dbReference type="InterPro" id="IPR042185">
    <property type="entry name" value="Serpin_sf_2"/>
</dbReference>
<evidence type="ECO:0000313" key="1">
    <source>
        <dbReference type="EMBL" id="OWR42341.1"/>
    </source>
</evidence>
<dbReference type="PROSITE" id="PS00284">
    <property type="entry name" value="SERPIN"/>
    <property type="match status" value="1"/>
</dbReference>
<proteinExistence type="predicted"/>
<dbReference type="InParanoid" id="A0A212ELJ5"/>
<gene>
    <name evidence="1" type="ORF">KGM_204419</name>
</gene>
<keyword evidence="2" id="KW-1185">Reference proteome</keyword>
<evidence type="ECO:0000313" key="2">
    <source>
        <dbReference type="Proteomes" id="UP000007151"/>
    </source>
</evidence>
<dbReference type="Gene3D" id="2.30.39.10">
    <property type="entry name" value="Alpha-1-antitrypsin, domain 1"/>
    <property type="match status" value="1"/>
</dbReference>
<protein>
    <submittedName>
        <fullName evidence="1">Uncharacterized protein</fullName>
    </submittedName>
</protein>
<sequence>MECRRSEGAVVNVSVRCRHGDDDAVRADASAMNVMFCSAMIDEPQVIQFTADRPFFVAIVSNETIYFTATYRGN</sequence>
<dbReference type="Proteomes" id="UP000007151">
    <property type="component" value="Unassembled WGS sequence"/>
</dbReference>
<organism evidence="1 2">
    <name type="scientific">Danaus plexippus plexippus</name>
    <dbReference type="NCBI Taxonomy" id="278856"/>
    <lineage>
        <taxon>Eukaryota</taxon>
        <taxon>Metazoa</taxon>
        <taxon>Ecdysozoa</taxon>
        <taxon>Arthropoda</taxon>
        <taxon>Hexapoda</taxon>
        <taxon>Insecta</taxon>
        <taxon>Pterygota</taxon>
        <taxon>Neoptera</taxon>
        <taxon>Endopterygota</taxon>
        <taxon>Lepidoptera</taxon>
        <taxon>Glossata</taxon>
        <taxon>Ditrysia</taxon>
        <taxon>Papilionoidea</taxon>
        <taxon>Nymphalidae</taxon>
        <taxon>Danainae</taxon>
        <taxon>Danaini</taxon>
        <taxon>Danaina</taxon>
        <taxon>Danaus</taxon>
        <taxon>Danaus</taxon>
    </lineage>
</organism>
<dbReference type="SUPFAM" id="SSF56574">
    <property type="entry name" value="Serpins"/>
    <property type="match status" value="1"/>
</dbReference>